<protein>
    <recommendedName>
        <fullName evidence="8">NTF2 domain-containing protein</fullName>
    </recommendedName>
</protein>
<dbReference type="EMBL" id="CAJPDS010000029">
    <property type="protein sequence ID" value="CAF9921836.1"/>
    <property type="molecule type" value="Genomic_DNA"/>
</dbReference>
<dbReference type="GO" id="GO:1990904">
    <property type="term" value="C:ribonucleoprotein complex"/>
    <property type="evidence" value="ECO:0007669"/>
    <property type="project" value="TreeGrafter"/>
</dbReference>
<dbReference type="PANTHER" id="PTHR10693:SF20">
    <property type="entry name" value="AT27578P"/>
    <property type="match status" value="1"/>
</dbReference>
<dbReference type="Pfam" id="PF02136">
    <property type="entry name" value="NTF2"/>
    <property type="match status" value="1"/>
</dbReference>
<feature type="compositionally biased region" description="Low complexity" evidence="3">
    <location>
        <begin position="343"/>
        <end position="391"/>
    </location>
</feature>
<dbReference type="PANTHER" id="PTHR10693">
    <property type="entry name" value="RAS GTPASE-ACTIVATING PROTEIN-BINDING PROTEIN"/>
    <property type="match status" value="1"/>
</dbReference>
<organism evidence="6 7">
    <name type="scientific">Heterodermia speciosa</name>
    <dbReference type="NCBI Taxonomy" id="116794"/>
    <lineage>
        <taxon>Eukaryota</taxon>
        <taxon>Fungi</taxon>
        <taxon>Dikarya</taxon>
        <taxon>Ascomycota</taxon>
        <taxon>Pezizomycotina</taxon>
        <taxon>Lecanoromycetes</taxon>
        <taxon>OSLEUM clade</taxon>
        <taxon>Lecanoromycetidae</taxon>
        <taxon>Caliciales</taxon>
        <taxon>Physciaceae</taxon>
        <taxon>Heterodermia</taxon>
    </lineage>
</organism>
<dbReference type="InterPro" id="IPR032710">
    <property type="entry name" value="NTF2-like_dom_sf"/>
</dbReference>
<dbReference type="CDD" id="cd00780">
    <property type="entry name" value="NTF2"/>
    <property type="match status" value="1"/>
</dbReference>
<feature type="compositionally biased region" description="Polar residues" evidence="3">
    <location>
        <begin position="217"/>
        <end position="226"/>
    </location>
</feature>
<dbReference type="InterPro" id="IPR000504">
    <property type="entry name" value="RRM_dom"/>
</dbReference>
<dbReference type="GO" id="GO:1990861">
    <property type="term" value="C:Ubp3-Bre5 deubiquitination complex"/>
    <property type="evidence" value="ECO:0007669"/>
    <property type="project" value="TreeGrafter"/>
</dbReference>
<feature type="compositionally biased region" description="Basic and acidic residues" evidence="3">
    <location>
        <begin position="227"/>
        <end position="247"/>
    </location>
</feature>
<dbReference type="Proteomes" id="UP000664521">
    <property type="component" value="Unassembled WGS sequence"/>
</dbReference>
<sequence length="566" mass="60239">MASSDSTLKGVNGYVSQQPYEQQVAGYGGNSTGGSTVSGSVNADSTNTPSAGNTASSAASEGNGSVPKDEVGWYFVEQYYTTLSKNPEKLHLFYSKRSQFVSGVEAEKVSVSVGQRAINERIKELDISDCKVRVSNVDSQESFKNIVVQVIGEMSNKAAPHRKFVQTFVLAEQPNGYFVLNDIFRYIVEEEEEEQLEPEGPAIHEPPPTAAPEAKPQTLTSSADPEQQQHDVEQVDRKLEEELKEPTTEIPIDTPSADEPNTVQPAEVDNNEDTPTVAERAPDDLSEPEQISREAATESTASDDLQPEKQTDAEPTPVASPPKPAAAIPAQAPNPAAPPKPAAPKTWANLVAANRAVPPAVPNPAASTSPAAPQVKAAPTQPTQSTSSQASTKDEPPARSQANGNSGWQMAGQDSAKRQNRQQSMSGNTDKENVLGYVKNVTDKVDASLLKEALLEHGKLVYFDVSRPKNCAFVEFSDAAGYQSAVAANPYSIGGEQIWVEERRPRPNAYGGGYNARGGMRGGRGGSEGRGGSQGRGGFPKDGRGGFTPRGRGNMAPRGRGQPQPA</sequence>
<dbReference type="FunFam" id="3.10.450.50:FF:000003">
    <property type="entry name" value="Nuclear transport factor 2 family protein"/>
    <property type="match status" value="1"/>
</dbReference>
<comment type="caution">
    <text evidence="6">The sequence shown here is derived from an EMBL/GenBank/DDBJ whole genome shotgun (WGS) entry which is preliminary data.</text>
</comment>
<dbReference type="PROSITE" id="PS50177">
    <property type="entry name" value="NTF2_DOMAIN"/>
    <property type="match status" value="1"/>
</dbReference>
<dbReference type="Gene3D" id="3.30.70.330">
    <property type="match status" value="1"/>
</dbReference>
<feature type="compositionally biased region" description="Low complexity" evidence="3">
    <location>
        <begin position="325"/>
        <end position="334"/>
    </location>
</feature>
<dbReference type="InterPro" id="IPR035979">
    <property type="entry name" value="RBD_domain_sf"/>
</dbReference>
<dbReference type="GO" id="GO:0016579">
    <property type="term" value="P:protein deubiquitination"/>
    <property type="evidence" value="ECO:0007669"/>
    <property type="project" value="TreeGrafter"/>
</dbReference>
<name>A0A8H3F9C2_9LECA</name>
<dbReference type="PROSITE" id="PS50102">
    <property type="entry name" value="RRM"/>
    <property type="match status" value="1"/>
</dbReference>
<keyword evidence="1 2" id="KW-0694">RNA-binding</keyword>
<evidence type="ECO:0000256" key="2">
    <source>
        <dbReference type="PROSITE-ProRule" id="PRU00176"/>
    </source>
</evidence>
<dbReference type="InterPro" id="IPR002075">
    <property type="entry name" value="NTF2_dom"/>
</dbReference>
<feature type="domain" description="NTF2" evidence="5">
    <location>
        <begin position="71"/>
        <end position="186"/>
    </location>
</feature>
<feature type="region of interest" description="Disordered" evidence="3">
    <location>
        <begin position="510"/>
        <end position="566"/>
    </location>
</feature>
<dbReference type="AlphaFoldDB" id="A0A8H3F9C2"/>
<dbReference type="SUPFAM" id="SSF54427">
    <property type="entry name" value="NTF2-like"/>
    <property type="match status" value="1"/>
</dbReference>
<evidence type="ECO:0000259" key="4">
    <source>
        <dbReference type="PROSITE" id="PS50102"/>
    </source>
</evidence>
<dbReference type="OrthoDB" id="339151at2759"/>
<dbReference type="GO" id="GO:0034517">
    <property type="term" value="P:ribophagy"/>
    <property type="evidence" value="ECO:0007669"/>
    <property type="project" value="TreeGrafter"/>
</dbReference>
<feature type="compositionally biased region" description="Gly residues" evidence="3">
    <location>
        <begin position="510"/>
        <end position="538"/>
    </location>
</feature>
<dbReference type="Pfam" id="PF00076">
    <property type="entry name" value="RRM_1"/>
    <property type="match status" value="1"/>
</dbReference>
<feature type="compositionally biased region" description="Polar residues" evidence="3">
    <location>
        <begin position="43"/>
        <end position="63"/>
    </location>
</feature>
<evidence type="ECO:0000259" key="5">
    <source>
        <dbReference type="PROSITE" id="PS50177"/>
    </source>
</evidence>
<dbReference type="GO" id="GO:0005829">
    <property type="term" value="C:cytosol"/>
    <property type="evidence" value="ECO:0007669"/>
    <property type="project" value="TreeGrafter"/>
</dbReference>
<evidence type="ECO:0000256" key="3">
    <source>
        <dbReference type="SAM" id="MobiDB-lite"/>
    </source>
</evidence>
<evidence type="ECO:0000256" key="1">
    <source>
        <dbReference type="ARBA" id="ARBA00022884"/>
    </source>
</evidence>
<feature type="region of interest" description="Disordered" evidence="3">
    <location>
        <begin position="24"/>
        <end position="65"/>
    </location>
</feature>
<feature type="compositionally biased region" description="Low complexity" evidence="3">
    <location>
        <begin position="33"/>
        <end position="42"/>
    </location>
</feature>
<dbReference type="Gene3D" id="3.10.450.50">
    <property type="match status" value="1"/>
</dbReference>
<accession>A0A8H3F9C2</accession>
<dbReference type="GO" id="GO:0003729">
    <property type="term" value="F:mRNA binding"/>
    <property type="evidence" value="ECO:0007669"/>
    <property type="project" value="TreeGrafter"/>
</dbReference>
<feature type="region of interest" description="Disordered" evidence="3">
    <location>
        <begin position="191"/>
        <end position="435"/>
    </location>
</feature>
<feature type="domain" description="RRM" evidence="4">
    <location>
        <begin position="437"/>
        <end position="505"/>
    </location>
</feature>
<dbReference type="InterPro" id="IPR039539">
    <property type="entry name" value="Ras_GTPase_bind_prot"/>
</dbReference>
<keyword evidence="7" id="KW-1185">Reference proteome</keyword>
<evidence type="ECO:0008006" key="8">
    <source>
        <dbReference type="Google" id="ProtNLM"/>
    </source>
</evidence>
<dbReference type="InterPro" id="IPR018222">
    <property type="entry name" value="Nuclear_transport_factor_2_euk"/>
</dbReference>
<evidence type="ECO:0000313" key="7">
    <source>
        <dbReference type="Proteomes" id="UP000664521"/>
    </source>
</evidence>
<proteinExistence type="predicted"/>
<dbReference type="SUPFAM" id="SSF54928">
    <property type="entry name" value="RNA-binding domain, RBD"/>
    <property type="match status" value="1"/>
</dbReference>
<dbReference type="CDD" id="cd00590">
    <property type="entry name" value="RRM_SF"/>
    <property type="match status" value="1"/>
</dbReference>
<dbReference type="SMART" id="SM00360">
    <property type="entry name" value="RRM"/>
    <property type="match status" value="1"/>
</dbReference>
<evidence type="ECO:0000313" key="6">
    <source>
        <dbReference type="EMBL" id="CAF9921836.1"/>
    </source>
</evidence>
<dbReference type="InterPro" id="IPR012677">
    <property type="entry name" value="Nucleotide-bd_a/b_plait_sf"/>
</dbReference>
<reference evidence="6" key="1">
    <citation type="submission" date="2021-03" db="EMBL/GenBank/DDBJ databases">
        <authorList>
            <person name="Tagirdzhanova G."/>
        </authorList>
    </citation>
    <scope>NUCLEOTIDE SEQUENCE</scope>
</reference>
<gene>
    <name evidence="6" type="ORF">HETSPECPRED_004646</name>
</gene>